<dbReference type="GeneID" id="97539334"/>
<evidence type="ECO:0000313" key="2">
    <source>
        <dbReference type="Proteomes" id="UP000032811"/>
    </source>
</evidence>
<geneLocation type="plasmid" evidence="1 2">
    <name>pCS1</name>
</geneLocation>
<keyword evidence="2" id="KW-1185">Reference proteome</keyword>
<evidence type="ECO:0000313" key="1">
    <source>
        <dbReference type="EMBL" id="CEJ75484.1"/>
    </source>
</evidence>
<dbReference type="Proteomes" id="UP000032811">
    <property type="component" value="Plasmid pCS1"/>
</dbReference>
<protein>
    <submittedName>
        <fullName evidence="1">Uncharacterized protein</fullName>
    </submittedName>
</protein>
<name>A0ABM9RTR7_PARSO</name>
<dbReference type="RefSeq" id="WP_057577633.1">
    <property type="nucleotide sequence ID" value="NZ_CDNJ01000026.1"/>
</dbReference>
<gene>
    <name evidence="1" type="ORF">ATCC9714PCS11_00251</name>
</gene>
<reference evidence="1 2" key="1">
    <citation type="submission" date="2014-11" db="EMBL/GenBank/DDBJ databases">
        <authorList>
            <person name="Aslett M.A."/>
            <person name="De Silva N."/>
        </authorList>
    </citation>
    <scope>NUCLEOTIDE SEQUENCE [LARGE SCALE GENOMIC DNA]</scope>
    <source>
        <strain evidence="1 2">ATCC9714</strain>
        <plasmid evidence="1 2">pCS1</plasmid>
    </source>
</reference>
<dbReference type="EMBL" id="LN679999">
    <property type="protein sequence ID" value="CEJ75484.1"/>
    <property type="molecule type" value="Genomic_DNA"/>
</dbReference>
<keyword evidence="1" id="KW-0614">Plasmid</keyword>
<accession>A0ABM9RTR7</accession>
<organism evidence="1 2">
    <name type="scientific">Paraclostridium sordellii</name>
    <name type="common">Clostridium sordellii</name>
    <dbReference type="NCBI Taxonomy" id="1505"/>
    <lineage>
        <taxon>Bacteria</taxon>
        <taxon>Bacillati</taxon>
        <taxon>Bacillota</taxon>
        <taxon>Clostridia</taxon>
        <taxon>Peptostreptococcales</taxon>
        <taxon>Peptostreptococcaceae</taxon>
        <taxon>Paraclostridium</taxon>
    </lineage>
</organism>
<proteinExistence type="predicted"/>
<sequence>MNCRGKETRRKIIQNYEIKPIAHIKLISGRKVRSYAGHEITDSYYVFDCKHRITGEKDVIQCGEPVAKDFLELIQSDPLPIFNPLSEDGKLCVDSINLRNRNAKTSLKKWNLAAKQLYNAIMILIVAWDAKPNTPLFKMKEDSEKYYGCTPYISRIKPINNILKSKNLTISNVIEKLSENNNLKKYEFNLLNDILESQGEKSFLI</sequence>